<feature type="transmembrane region" description="Helical" evidence="1">
    <location>
        <begin position="62"/>
        <end position="81"/>
    </location>
</feature>
<keyword evidence="1" id="KW-1133">Transmembrane helix</keyword>
<dbReference type="OrthoDB" id="3061561at2759"/>
<sequence>MVPQTGVKTGGSNPIDTKVITEWDDSLYMTKWWPLVCLLGASFGAVHMVSWNAIFPTRVELWLWRMSSLGSVVFGLITMHFKKIAFRWQGVVTVVKLGCPVLYVVCRVAMLAEAIAAFRAMPRSTYQTYAIVNYVF</sequence>
<comment type="caution">
    <text evidence="2">The sequence shown here is derived from an EMBL/GenBank/DDBJ whole genome shotgun (WGS) entry which is preliminary data.</text>
</comment>
<gene>
    <name evidence="2" type="ORF">TI39_contig443g00009</name>
</gene>
<feature type="transmembrane region" description="Helical" evidence="1">
    <location>
        <begin position="32"/>
        <end position="55"/>
    </location>
</feature>
<keyword evidence="1" id="KW-0472">Membrane</keyword>
<protein>
    <submittedName>
        <fullName evidence="2">Uncharacterized protein</fullName>
    </submittedName>
</protein>
<organism evidence="2 3">
    <name type="scientific">Zymoseptoria brevis</name>
    <dbReference type="NCBI Taxonomy" id="1047168"/>
    <lineage>
        <taxon>Eukaryota</taxon>
        <taxon>Fungi</taxon>
        <taxon>Dikarya</taxon>
        <taxon>Ascomycota</taxon>
        <taxon>Pezizomycotina</taxon>
        <taxon>Dothideomycetes</taxon>
        <taxon>Dothideomycetidae</taxon>
        <taxon>Mycosphaerellales</taxon>
        <taxon>Mycosphaerellaceae</taxon>
        <taxon>Zymoseptoria</taxon>
    </lineage>
</organism>
<keyword evidence="1" id="KW-0812">Transmembrane</keyword>
<dbReference type="EMBL" id="LAFY01000435">
    <property type="protein sequence ID" value="KJX98045.1"/>
    <property type="molecule type" value="Genomic_DNA"/>
</dbReference>
<accession>A0A0F4GPC8</accession>
<dbReference type="PANTHER" id="PTHR35043:SF7">
    <property type="entry name" value="TRANSCRIPTION FACTOR DOMAIN-CONTAINING PROTEIN"/>
    <property type="match status" value="1"/>
</dbReference>
<dbReference type="Proteomes" id="UP000033647">
    <property type="component" value="Unassembled WGS sequence"/>
</dbReference>
<evidence type="ECO:0000256" key="1">
    <source>
        <dbReference type="SAM" id="Phobius"/>
    </source>
</evidence>
<keyword evidence="3" id="KW-1185">Reference proteome</keyword>
<name>A0A0F4GPC8_9PEZI</name>
<evidence type="ECO:0000313" key="3">
    <source>
        <dbReference type="Proteomes" id="UP000033647"/>
    </source>
</evidence>
<evidence type="ECO:0000313" key="2">
    <source>
        <dbReference type="EMBL" id="KJX98045.1"/>
    </source>
</evidence>
<reference evidence="2 3" key="1">
    <citation type="submission" date="2015-03" db="EMBL/GenBank/DDBJ databases">
        <title>RNA-seq based gene annotation and comparative genomics of four Zymoseptoria species reveal species-specific pathogenicity related genes and transposable element activity.</title>
        <authorList>
            <person name="Grandaubert J."/>
            <person name="Bhattacharyya A."/>
            <person name="Stukenbrock E.H."/>
        </authorList>
    </citation>
    <scope>NUCLEOTIDE SEQUENCE [LARGE SCALE GENOMIC DNA]</scope>
    <source>
        <strain evidence="2 3">Zb18110</strain>
    </source>
</reference>
<dbReference type="PANTHER" id="PTHR35043">
    <property type="entry name" value="TRANSCRIPTION FACTOR DOMAIN-CONTAINING PROTEIN"/>
    <property type="match status" value="1"/>
</dbReference>
<dbReference type="AlphaFoldDB" id="A0A0F4GPC8"/>
<proteinExistence type="predicted"/>